<dbReference type="EMBL" id="FM954973">
    <property type="protein sequence ID" value="CAV27127.1"/>
    <property type="molecule type" value="Genomic_DNA"/>
</dbReference>
<sequence length="57" mass="6830">MVNKPAEPIRWQVPNHLVVTVYRRFSVNLDWHEIRTQGTDSYHGNHNLGIWCCIDRR</sequence>
<protein>
    <submittedName>
        <fullName evidence="1">Uncharacterized protein</fullName>
    </submittedName>
</protein>
<reference evidence="1 2" key="1">
    <citation type="submission" date="2009-02" db="EMBL/GenBank/DDBJ databases">
        <title>Vibrio splendidus str. LGP32 complete genome.</title>
        <authorList>
            <person name="Mazel D."/>
            <person name="Le Roux F."/>
        </authorList>
    </citation>
    <scope>NUCLEOTIDE SEQUENCE [LARGE SCALE GENOMIC DNA]</scope>
    <source>
        <strain evidence="1 2">LGP32</strain>
    </source>
</reference>
<gene>
    <name evidence="1" type="ordered locus">VS_II1176</name>
</gene>
<organism evidence="1 2">
    <name type="scientific">Vibrio atlanticus (strain LGP32)</name>
    <name type="common">Vibrio splendidus (strain Mel32)</name>
    <dbReference type="NCBI Taxonomy" id="575788"/>
    <lineage>
        <taxon>Bacteria</taxon>
        <taxon>Pseudomonadati</taxon>
        <taxon>Pseudomonadota</taxon>
        <taxon>Gammaproteobacteria</taxon>
        <taxon>Vibrionales</taxon>
        <taxon>Vibrionaceae</taxon>
        <taxon>Vibrio</taxon>
    </lineage>
</organism>
<dbReference type="Proteomes" id="UP000009100">
    <property type="component" value="Chromosome 2"/>
</dbReference>
<evidence type="ECO:0000313" key="1">
    <source>
        <dbReference type="EMBL" id="CAV27127.1"/>
    </source>
</evidence>
<accession>B7VSF6</accession>
<proteinExistence type="predicted"/>
<dbReference type="KEGG" id="vsp:VS_II1176"/>
<evidence type="ECO:0000313" key="2">
    <source>
        <dbReference type="Proteomes" id="UP000009100"/>
    </source>
</evidence>
<dbReference type="AlphaFoldDB" id="B7VSF6"/>
<dbReference type="HOGENOM" id="CLU_2995545_0_0_6"/>
<name>B7VSF6_VIBA3</name>